<keyword evidence="1" id="KW-1133">Transmembrane helix</keyword>
<dbReference type="Proteomes" id="UP000184241">
    <property type="component" value="Unassembled WGS sequence"/>
</dbReference>
<keyword evidence="1" id="KW-0812">Transmembrane</keyword>
<dbReference type="AlphaFoldDB" id="A0A1M5WXC7"/>
<evidence type="ECO:0008006" key="4">
    <source>
        <dbReference type="Google" id="ProtNLM"/>
    </source>
</evidence>
<feature type="transmembrane region" description="Helical" evidence="1">
    <location>
        <begin position="50"/>
        <end position="68"/>
    </location>
</feature>
<evidence type="ECO:0000256" key="1">
    <source>
        <dbReference type="SAM" id="Phobius"/>
    </source>
</evidence>
<gene>
    <name evidence="2" type="ORF">SAMN02745941_01308</name>
</gene>
<reference evidence="2 3" key="1">
    <citation type="submission" date="2016-11" db="EMBL/GenBank/DDBJ databases">
        <authorList>
            <person name="Jaros S."/>
            <person name="Januszkiewicz K."/>
            <person name="Wedrychowicz H."/>
        </authorList>
    </citation>
    <scope>NUCLEOTIDE SEQUENCE [LARGE SCALE GENOMIC DNA]</scope>
    <source>
        <strain evidence="2 3">DSM 6191</strain>
    </source>
</reference>
<protein>
    <recommendedName>
        <fullName evidence="4">Histidine kinase</fullName>
    </recommendedName>
</protein>
<feature type="transmembrane region" description="Helical" evidence="1">
    <location>
        <begin position="80"/>
        <end position="96"/>
    </location>
</feature>
<organism evidence="2 3">
    <name type="scientific">Clostridium intestinale DSM 6191</name>
    <dbReference type="NCBI Taxonomy" id="1121320"/>
    <lineage>
        <taxon>Bacteria</taxon>
        <taxon>Bacillati</taxon>
        <taxon>Bacillota</taxon>
        <taxon>Clostridia</taxon>
        <taxon>Eubacteriales</taxon>
        <taxon>Clostridiaceae</taxon>
        <taxon>Clostridium</taxon>
    </lineage>
</organism>
<dbReference type="RefSeq" id="WP_083553429.1">
    <property type="nucleotide sequence ID" value="NZ_FQXU01000004.1"/>
</dbReference>
<proteinExistence type="predicted"/>
<name>A0A1M5WXC7_9CLOT</name>
<dbReference type="EMBL" id="FQXU01000004">
    <property type="protein sequence ID" value="SHH92197.1"/>
    <property type="molecule type" value="Genomic_DNA"/>
</dbReference>
<evidence type="ECO:0000313" key="2">
    <source>
        <dbReference type="EMBL" id="SHH92197.1"/>
    </source>
</evidence>
<sequence length="97" mass="11006">MKRNKLDFMLFLKLSYLNLILYLIAAIIIILPISIVMVSDITLSKTFTKALISISFILISAGKFITFFKKNKGDKTKINDLAVIVGFLIVFISYLLK</sequence>
<evidence type="ECO:0000313" key="3">
    <source>
        <dbReference type="Proteomes" id="UP000184241"/>
    </source>
</evidence>
<feature type="transmembrane region" description="Helical" evidence="1">
    <location>
        <begin position="20"/>
        <end position="38"/>
    </location>
</feature>
<accession>A0A1M5WXC7</accession>
<keyword evidence="1" id="KW-0472">Membrane</keyword>